<evidence type="ECO:0000256" key="1">
    <source>
        <dbReference type="SAM" id="MobiDB-lite"/>
    </source>
</evidence>
<feature type="region of interest" description="Disordered" evidence="1">
    <location>
        <begin position="1"/>
        <end position="24"/>
    </location>
</feature>
<protein>
    <submittedName>
        <fullName evidence="2">Uncharacterized protein</fullName>
    </submittedName>
</protein>
<sequence length="96" mass="10685">MSAGSFIKEPREAGFELESEDTEGLDTRQVAARVRDCLTGELLFCKRVQVPTFPDEQTINEQTTPSLIVCCHLSSCEMRPRCALGMASAHTRHSKK</sequence>
<proteinExistence type="predicted"/>
<evidence type="ECO:0000313" key="2">
    <source>
        <dbReference type="EMBL" id="KAG8182183.1"/>
    </source>
</evidence>
<evidence type="ECO:0000313" key="3">
    <source>
        <dbReference type="Proteomes" id="UP000827092"/>
    </source>
</evidence>
<keyword evidence="3" id="KW-1185">Reference proteome</keyword>
<dbReference type="AlphaFoldDB" id="A0AAV6UEC1"/>
<dbReference type="Proteomes" id="UP000827092">
    <property type="component" value="Unassembled WGS sequence"/>
</dbReference>
<comment type="caution">
    <text evidence="2">The sequence shown here is derived from an EMBL/GenBank/DDBJ whole genome shotgun (WGS) entry which is preliminary data.</text>
</comment>
<name>A0AAV6UEC1_9ARAC</name>
<organism evidence="2 3">
    <name type="scientific">Oedothorax gibbosus</name>
    <dbReference type="NCBI Taxonomy" id="931172"/>
    <lineage>
        <taxon>Eukaryota</taxon>
        <taxon>Metazoa</taxon>
        <taxon>Ecdysozoa</taxon>
        <taxon>Arthropoda</taxon>
        <taxon>Chelicerata</taxon>
        <taxon>Arachnida</taxon>
        <taxon>Araneae</taxon>
        <taxon>Araneomorphae</taxon>
        <taxon>Entelegynae</taxon>
        <taxon>Araneoidea</taxon>
        <taxon>Linyphiidae</taxon>
        <taxon>Erigoninae</taxon>
        <taxon>Oedothorax</taxon>
    </lineage>
</organism>
<dbReference type="EMBL" id="JAFNEN010000477">
    <property type="protein sequence ID" value="KAG8182183.1"/>
    <property type="molecule type" value="Genomic_DNA"/>
</dbReference>
<reference evidence="2 3" key="1">
    <citation type="journal article" date="2022" name="Nat. Ecol. Evol.">
        <title>A masculinizing supergene underlies an exaggerated male reproductive morph in a spider.</title>
        <authorList>
            <person name="Hendrickx F."/>
            <person name="De Corte Z."/>
            <person name="Sonet G."/>
            <person name="Van Belleghem S.M."/>
            <person name="Kostlbacher S."/>
            <person name="Vangestel C."/>
        </authorList>
    </citation>
    <scope>NUCLEOTIDE SEQUENCE [LARGE SCALE GENOMIC DNA]</scope>
    <source>
        <strain evidence="2">W744_W776</strain>
    </source>
</reference>
<feature type="compositionally biased region" description="Acidic residues" evidence="1">
    <location>
        <begin position="15"/>
        <end position="24"/>
    </location>
</feature>
<accession>A0AAV6UEC1</accession>
<gene>
    <name evidence="2" type="ORF">JTE90_017134</name>
</gene>